<dbReference type="Proteomes" id="UP000628463">
    <property type="component" value="Unassembled WGS sequence"/>
</dbReference>
<proteinExistence type="predicted"/>
<keyword evidence="3" id="KW-1185">Reference proteome</keyword>
<evidence type="ECO:0000313" key="2">
    <source>
        <dbReference type="EMBL" id="MBC5679394.1"/>
    </source>
</evidence>
<organism evidence="2 3">
    <name type="scientific">Lachnospira hominis</name>
    <name type="common">ex Liu et al. 2021</name>
    <dbReference type="NCBI Taxonomy" id="2763051"/>
    <lineage>
        <taxon>Bacteria</taxon>
        <taxon>Bacillati</taxon>
        <taxon>Bacillota</taxon>
        <taxon>Clostridia</taxon>
        <taxon>Lachnospirales</taxon>
        <taxon>Lachnospiraceae</taxon>
        <taxon>Lachnospira</taxon>
    </lineage>
</organism>
<accession>A0ABR7FW08</accession>
<evidence type="ECO:0000259" key="1">
    <source>
        <dbReference type="Pfam" id="PF08759"/>
    </source>
</evidence>
<feature type="domain" description="Glycosyltransferase GT-D fold" evidence="1">
    <location>
        <begin position="64"/>
        <end position="287"/>
    </location>
</feature>
<dbReference type="RefSeq" id="WP_186835781.1">
    <property type="nucleotide sequence ID" value="NZ_JACOPD010000001.1"/>
</dbReference>
<dbReference type="Pfam" id="PF08759">
    <property type="entry name" value="GT-D"/>
    <property type="match status" value="1"/>
</dbReference>
<gene>
    <name evidence="2" type="ORF">H8S01_00225</name>
</gene>
<reference evidence="2 3" key="1">
    <citation type="submission" date="2020-08" db="EMBL/GenBank/DDBJ databases">
        <title>Genome public.</title>
        <authorList>
            <person name="Liu C."/>
            <person name="Sun Q."/>
        </authorList>
    </citation>
    <scope>NUCLEOTIDE SEQUENCE [LARGE SCALE GENOMIC DNA]</scope>
    <source>
        <strain evidence="2 3">NSJ-43</strain>
    </source>
</reference>
<name>A0ABR7FW08_9FIRM</name>
<protein>
    <submittedName>
        <fullName evidence="2">DUF1792 domain-containing protein</fullName>
    </submittedName>
</protein>
<sequence>MSNIKKIIKKILPDKLIYDYRIIQILPQYIRSKHKAAKISIPEFKMMSDEETVDCIINKNMSLSRFGDGEFLWMCGQKLNSFQKYSPELEKRLINTMKSKNEKLLIGFPKGIIDSHKCNLFARMHWTIIRANYFYDIAKFLDESQTYCDASITRPYIDYCDIEFSRHKFENLKRIWDNKNIVIVEGKKTKLGIGNDLFDNALSIKRIICPAENAFESLEKIEESIKKNVSKDTLMLAALGPTATILASDMCDNGYQMVDIGHIDVEYMWYLHRAILREPIEGKSVNESGNRDCSNVYDNDKIYLNSIICEIN</sequence>
<comment type="caution">
    <text evidence="2">The sequence shown here is derived from an EMBL/GenBank/DDBJ whole genome shotgun (WGS) entry which is preliminary data.</text>
</comment>
<dbReference type="EMBL" id="JACOPD010000001">
    <property type="protein sequence ID" value="MBC5679394.1"/>
    <property type="molecule type" value="Genomic_DNA"/>
</dbReference>
<dbReference type="InterPro" id="IPR014869">
    <property type="entry name" value="GT-D"/>
</dbReference>
<evidence type="ECO:0000313" key="3">
    <source>
        <dbReference type="Proteomes" id="UP000628463"/>
    </source>
</evidence>